<keyword evidence="3" id="KW-1185">Reference proteome</keyword>
<gene>
    <name evidence="2" type="ORF">E0485_17800</name>
</gene>
<protein>
    <submittedName>
        <fullName evidence="2">Tetratricopeptide repeat protein</fullName>
    </submittedName>
</protein>
<sequence length="285" mass="32935">MMRDFDKLWDYNQPAETEHKFRDLLTQVEASADQGYVAELLTQIARTQGLQRKFTEAHETLNQVETMLDDNMKSAQIRYLLERGRVYNSSSQQSDARPLFAQAWEIGIACGEDDYAVDAAHMLGIAESTPELRMEWNLKALAYAEEHPDAKRWLGSLYNNIGWLQVEAGNLVEALDLFERALRFRQEQGNAGTIFIAKWCVAKVLRLMNKTQQALEIQMELLSESERSHNPDGYVNEELGECLLSLDRRMEAQPYFARAYEMLSLDQWLVEHEPERLARLKELGK</sequence>
<feature type="repeat" description="TPR" evidence="1">
    <location>
        <begin position="155"/>
        <end position="188"/>
    </location>
</feature>
<dbReference type="SUPFAM" id="SSF48452">
    <property type="entry name" value="TPR-like"/>
    <property type="match status" value="1"/>
</dbReference>
<dbReference type="PROSITE" id="PS50005">
    <property type="entry name" value="TPR"/>
    <property type="match status" value="1"/>
</dbReference>
<name>A0A4V2WNF2_9BACL</name>
<dbReference type="Gene3D" id="1.25.40.10">
    <property type="entry name" value="Tetratricopeptide repeat domain"/>
    <property type="match status" value="1"/>
</dbReference>
<reference evidence="2 3" key="1">
    <citation type="submission" date="2019-03" db="EMBL/GenBank/DDBJ databases">
        <authorList>
            <person name="Kim M.K.M."/>
        </authorList>
    </citation>
    <scope>NUCLEOTIDE SEQUENCE [LARGE SCALE GENOMIC DNA]</scope>
    <source>
        <strain evidence="2 3">18JY21-1</strain>
    </source>
</reference>
<proteinExistence type="predicted"/>
<dbReference type="RefSeq" id="WP_132419419.1">
    <property type="nucleotide sequence ID" value="NZ_SKFG01000021.1"/>
</dbReference>
<dbReference type="InterPro" id="IPR011990">
    <property type="entry name" value="TPR-like_helical_dom_sf"/>
</dbReference>
<organism evidence="2 3">
    <name type="scientific">Paenibacillus albiflavus</name>
    <dbReference type="NCBI Taxonomy" id="2545760"/>
    <lineage>
        <taxon>Bacteria</taxon>
        <taxon>Bacillati</taxon>
        <taxon>Bacillota</taxon>
        <taxon>Bacilli</taxon>
        <taxon>Bacillales</taxon>
        <taxon>Paenibacillaceae</taxon>
        <taxon>Paenibacillus</taxon>
    </lineage>
</organism>
<evidence type="ECO:0000313" key="2">
    <source>
        <dbReference type="EMBL" id="TCZ75252.1"/>
    </source>
</evidence>
<evidence type="ECO:0000313" key="3">
    <source>
        <dbReference type="Proteomes" id="UP000295418"/>
    </source>
</evidence>
<comment type="caution">
    <text evidence="2">The sequence shown here is derived from an EMBL/GenBank/DDBJ whole genome shotgun (WGS) entry which is preliminary data.</text>
</comment>
<evidence type="ECO:0000256" key="1">
    <source>
        <dbReference type="PROSITE-ProRule" id="PRU00339"/>
    </source>
</evidence>
<accession>A0A4V2WNF2</accession>
<dbReference type="InterPro" id="IPR019734">
    <property type="entry name" value="TPR_rpt"/>
</dbReference>
<dbReference type="Proteomes" id="UP000295418">
    <property type="component" value="Unassembled WGS sequence"/>
</dbReference>
<dbReference type="OrthoDB" id="5593170at2"/>
<dbReference type="EMBL" id="SKFG01000021">
    <property type="protein sequence ID" value="TCZ75252.1"/>
    <property type="molecule type" value="Genomic_DNA"/>
</dbReference>
<keyword evidence="1" id="KW-0802">TPR repeat</keyword>
<dbReference type="AlphaFoldDB" id="A0A4V2WNF2"/>